<proteinExistence type="predicted"/>
<dbReference type="RefSeq" id="WP_135271354.1">
    <property type="nucleotide sequence ID" value="NZ_SRIB01000009.1"/>
</dbReference>
<dbReference type="InterPro" id="IPR050535">
    <property type="entry name" value="DNA_Repair-Maintenance_Comp"/>
</dbReference>
<evidence type="ECO:0000313" key="2">
    <source>
        <dbReference type="EMBL" id="TFZ39802.1"/>
    </source>
</evidence>
<dbReference type="Gene3D" id="3.60.21.10">
    <property type="match status" value="1"/>
</dbReference>
<reference evidence="2 3" key="1">
    <citation type="submission" date="2019-03" db="EMBL/GenBank/DDBJ databases">
        <title>Draft genome sequence data and analysis of a Fermenting Bacterium, Soehngenia longevitae strain 1933PT, isolated from petroleum reservoir in Azerbaijan.</title>
        <authorList>
            <person name="Grouzdev D.S."/>
            <person name="Bidzhieva S.K."/>
            <person name="Sokolova D.S."/>
            <person name="Tourova T.P."/>
            <person name="Poltaraus A.B."/>
            <person name="Nazina T.N."/>
        </authorList>
    </citation>
    <scope>NUCLEOTIDE SEQUENCE [LARGE SCALE GENOMIC DNA]</scope>
    <source>
        <strain evidence="2 3">1933P</strain>
    </source>
</reference>
<keyword evidence="3" id="KW-1185">Reference proteome</keyword>
<accession>A0A4Z0D5C3</accession>
<gene>
    <name evidence="2" type="ORF">E4100_07145</name>
</gene>
<sequence>MKILFLTDTHLRSSNPKNRKDDFQKTLENKLEEIAQMVDEYEIDFVIHGGDLFDRPDTSVLTVTKYANIIKKIKKPIYIISGNHDIFGLNPATLDRTMLGLLGNLNFLNIIRDDDKIILEKENIRVQVTGKPYTYDIDSNVSNYILESVDSNCNYSINIVHGMLLDKPFIKGIPYTLIDDILETKADITLSGHYHAGFGIIFRNNKYFINPGSLVRITNSLKEIERIPQVAIITLNKDISIELIPLKVAKSGDEVLDRTELEKNIYRNERIMEFKQTIDSALNFEKVDINDILIEVAISENVNDKVKEEALKRIAIAQMKNV</sequence>
<dbReference type="SUPFAM" id="SSF56300">
    <property type="entry name" value="Metallo-dependent phosphatases"/>
    <property type="match status" value="1"/>
</dbReference>
<dbReference type="PANTHER" id="PTHR30337:SF0">
    <property type="entry name" value="NUCLEASE SBCCD SUBUNIT D"/>
    <property type="match status" value="1"/>
</dbReference>
<evidence type="ECO:0000313" key="3">
    <source>
        <dbReference type="Proteomes" id="UP000298381"/>
    </source>
</evidence>
<dbReference type="InterPro" id="IPR004843">
    <property type="entry name" value="Calcineurin-like_PHP"/>
</dbReference>
<dbReference type="GO" id="GO:0016787">
    <property type="term" value="F:hydrolase activity"/>
    <property type="evidence" value="ECO:0007669"/>
    <property type="project" value="InterPro"/>
</dbReference>
<evidence type="ECO:0000259" key="1">
    <source>
        <dbReference type="Pfam" id="PF00149"/>
    </source>
</evidence>
<feature type="domain" description="Calcineurin-like phosphoesterase" evidence="1">
    <location>
        <begin position="1"/>
        <end position="195"/>
    </location>
</feature>
<name>A0A4Z0D5C3_9FIRM</name>
<dbReference type="Proteomes" id="UP000298381">
    <property type="component" value="Unassembled WGS sequence"/>
</dbReference>
<organism evidence="2 3">
    <name type="scientific">Soehngenia longivitae</name>
    <dbReference type="NCBI Taxonomy" id="2562294"/>
    <lineage>
        <taxon>Bacteria</taxon>
        <taxon>Bacillati</taxon>
        <taxon>Bacillota</taxon>
        <taxon>Tissierellia</taxon>
        <taxon>Tissierellales</taxon>
        <taxon>Tissierellaceae</taxon>
        <taxon>Soehngenia</taxon>
    </lineage>
</organism>
<dbReference type="InterPro" id="IPR029052">
    <property type="entry name" value="Metallo-depent_PP-like"/>
</dbReference>
<dbReference type="OrthoDB" id="9773856at2"/>
<protein>
    <submittedName>
        <fullName evidence="2">Metallophosphoesterase</fullName>
    </submittedName>
</protein>
<comment type="caution">
    <text evidence="2">The sequence shown here is derived from an EMBL/GenBank/DDBJ whole genome shotgun (WGS) entry which is preliminary data.</text>
</comment>
<dbReference type="AlphaFoldDB" id="A0A4Z0D5C3"/>
<dbReference type="PANTHER" id="PTHR30337">
    <property type="entry name" value="COMPONENT OF ATP-DEPENDENT DSDNA EXONUCLEASE"/>
    <property type="match status" value="1"/>
</dbReference>
<dbReference type="Pfam" id="PF00149">
    <property type="entry name" value="Metallophos"/>
    <property type="match status" value="1"/>
</dbReference>
<dbReference type="EMBL" id="SRIB01000009">
    <property type="protein sequence ID" value="TFZ39802.1"/>
    <property type="molecule type" value="Genomic_DNA"/>
</dbReference>